<keyword evidence="2" id="KW-0540">Nuclease</keyword>
<dbReference type="Gene3D" id="3.40.960.10">
    <property type="entry name" value="VSR Endonuclease"/>
    <property type="match status" value="1"/>
</dbReference>
<gene>
    <name evidence="2" type="ORF">ACFQZI_12230</name>
</gene>
<dbReference type="Pfam" id="PF04480">
    <property type="entry name" value="DUF559"/>
    <property type="match status" value="1"/>
</dbReference>
<name>A0ABW2ZHK1_9SPHI</name>
<keyword evidence="2" id="KW-0255">Endonuclease</keyword>
<dbReference type="GO" id="GO:0004519">
    <property type="term" value="F:endonuclease activity"/>
    <property type="evidence" value="ECO:0007669"/>
    <property type="project" value="UniProtKB-KW"/>
</dbReference>
<reference evidence="3" key="1">
    <citation type="journal article" date="2019" name="Int. J. Syst. Evol. Microbiol.">
        <title>The Global Catalogue of Microorganisms (GCM) 10K type strain sequencing project: providing services to taxonomists for standard genome sequencing and annotation.</title>
        <authorList>
            <consortium name="The Broad Institute Genomics Platform"/>
            <consortium name="The Broad Institute Genome Sequencing Center for Infectious Disease"/>
            <person name="Wu L."/>
            <person name="Ma J."/>
        </authorList>
    </citation>
    <scope>NUCLEOTIDE SEQUENCE [LARGE SCALE GENOMIC DNA]</scope>
    <source>
        <strain evidence="3">CCUG 60742</strain>
    </source>
</reference>
<keyword evidence="3" id="KW-1185">Reference proteome</keyword>
<dbReference type="EMBL" id="JBHTIA010000008">
    <property type="protein sequence ID" value="MFD0765622.1"/>
    <property type="molecule type" value="Genomic_DNA"/>
</dbReference>
<dbReference type="InterPro" id="IPR011335">
    <property type="entry name" value="Restrct_endonuc-II-like"/>
</dbReference>
<dbReference type="CDD" id="cd01038">
    <property type="entry name" value="Endonuclease_DUF559"/>
    <property type="match status" value="1"/>
</dbReference>
<dbReference type="RefSeq" id="WP_377142841.1">
    <property type="nucleotide sequence ID" value="NZ_JBHTIA010000008.1"/>
</dbReference>
<protein>
    <submittedName>
        <fullName evidence="2">Endonuclease domain-containing protein</fullName>
    </submittedName>
</protein>
<comment type="caution">
    <text evidence="2">The sequence shown here is derived from an EMBL/GenBank/DDBJ whole genome shotgun (WGS) entry which is preliminary data.</text>
</comment>
<dbReference type="SUPFAM" id="SSF52980">
    <property type="entry name" value="Restriction endonuclease-like"/>
    <property type="match status" value="1"/>
</dbReference>
<accession>A0ABW2ZHK1</accession>
<sequence>MKRQLIPYDPKLKQLARNLRNDSTFGEILLWKELKNKQLHGYDFQRQKPLLNFIADFYCYELNLVIEIDGQYHNHEEQYKLDVLREVELVKYNLTIIRFTEMEVRKDMSNVLRTIEQHILEHNDKSEF</sequence>
<evidence type="ECO:0000313" key="3">
    <source>
        <dbReference type="Proteomes" id="UP001597073"/>
    </source>
</evidence>
<evidence type="ECO:0000313" key="2">
    <source>
        <dbReference type="EMBL" id="MFD0765622.1"/>
    </source>
</evidence>
<proteinExistence type="predicted"/>
<keyword evidence="2" id="KW-0378">Hydrolase</keyword>
<dbReference type="InterPro" id="IPR047216">
    <property type="entry name" value="Endonuclease_DUF559_bact"/>
</dbReference>
<dbReference type="InterPro" id="IPR007569">
    <property type="entry name" value="DUF559"/>
</dbReference>
<dbReference type="PANTHER" id="PTHR38590">
    <property type="entry name" value="BLL0828 PROTEIN"/>
    <property type="match status" value="1"/>
</dbReference>
<feature type="domain" description="DUF559" evidence="1">
    <location>
        <begin position="11"/>
        <end position="118"/>
    </location>
</feature>
<dbReference type="PANTHER" id="PTHR38590:SF1">
    <property type="entry name" value="BLL0828 PROTEIN"/>
    <property type="match status" value="1"/>
</dbReference>
<organism evidence="2 3">
    <name type="scientific">Mucilaginibacter lutimaris</name>
    <dbReference type="NCBI Taxonomy" id="931629"/>
    <lineage>
        <taxon>Bacteria</taxon>
        <taxon>Pseudomonadati</taxon>
        <taxon>Bacteroidota</taxon>
        <taxon>Sphingobacteriia</taxon>
        <taxon>Sphingobacteriales</taxon>
        <taxon>Sphingobacteriaceae</taxon>
        <taxon>Mucilaginibacter</taxon>
    </lineage>
</organism>
<dbReference type="Proteomes" id="UP001597073">
    <property type="component" value="Unassembled WGS sequence"/>
</dbReference>
<evidence type="ECO:0000259" key="1">
    <source>
        <dbReference type="Pfam" id="PF04480"/>
    </source>
</evidence>